<gene>
    <name evidence="11 13" type="primary">phnN</name>
    <name evidence="13" type="ORF">PQR62_23660</name>
</gene>
<dbReference type="Gene3D" id="3.40.1030.10">
    <property type="entry name" value="Nucleoside phosphorylase/phosphoribosyltransferase catalytic domain"/>
    <property type="match status" value="1"/>
</dbReference>
<dbReference type="InterPro" id="IPR027417">
    <property type="entry name" value="P-loop_NTPase"/>
</dbReference>
<evidence type="ECO:0000256" key="9">
    <source>
        <dbReference type="ARBA" id="ARBA00022840"/>
    </source>
</evidence>
<dbReference type="HAMAP" id="MF_00836">
    <property type="entry name" value="PhnN"/>
    <property type="match status" value="1"/>
</dbReference>
<dbReference type="Pfam" id="PF00591">
    <property type="entry name" value="Glycos_transf_3"/>
    <property type="match status" value="1"/>
</dbReference>
<evidence type="ECO:0000256" key="3">
    <source>
        <dbReference type="ARBA" id="ARBA00005069"/>
    </source>
</evidence>
<dbReference type="Gene3D" id="3.90.1170.30">
    <property type="entry name" value="Pyrimidine nucleoside phosphorylase-like, C-terminal domain"/>
    <property type="match status" value="1"/>
</dbReference>
<comment type="similarity">
    <text evidence="11">Belongs to the ribose 1,5-bisphosphokinase family.</text>
</comment>
<comment type="caution">
    <text evidence="13">The sequence shown here is derived from an EMBL/GenBank/DDBJ whole genome shotgun (WGS) entry which is preliminary data.</text>
</comment>
<comment type="similarity">
    <text evidence="5">In the C-terminal section; belongs to the thymidine/pyrimidine-nucleoside phosphorylase family. Type 2 subfamily.</text>
</comment>
<evidence type="ECO:0000256" key="4">
    <source>
        <dbReference type="ARBA" id="ARBA00005935"/>
    </source>
</evidence>
<dbReference type="SUPFAM" id="SSF52418">
    <property type="entry name" value="Nucleoside phosphorylase/phosphoribosyltransferase catalytic domain"/>
    <property type="match status" value="1"/>
</dbReference>
<dbReference type="SMART" id="SM00941">
    <property type="entry name" value="PYNP_C"/>
    <property type="match status" value="1"/>
</dbReference>
<dbReference type="InterPro" id="IPR013102">
    <property type="entry name" value="PYNP_C"/>
</dbReference>
<evidence type="ECO:0000256" key="2">
    <source>
        <dbReference type="ARBA" id="ARBA00002554"/>
    </source>
</evidence>
<accession>A0ABW9AHH4</accession>
<dbReference type="Gene3D" id="1.20.970.50">
    <property type="match status" value="1"/>
</dbReference>
<dbReference type="InterPro" id="IPR012699">
    <property type="entry name" value="PhnN"/>
</dbReference>
<evidence type="ECO:0000256" key="1">
    <source>
        <dbReference type="ARBA" id="ARBA00000373"/>
    </source>
</evidence>
<name>A0ABW9AHH4_9BURK</name>
<dbReference type="Proteomes" id="UP001629246">
    <property type="component" value="Unassembled WGS sequence"/>
</dbReference>
<dbReference type="PANTHER" id="PTHR10515:SF0">
    <property type="entry name" value="THYMIDINE PHOSPHORYLASE"/>
    <property type="match status" value="1"/>
</dbReference>
<comment type="function">
    <text evidence="2 11">Catalyzes the phosphorylation of ribose 1,5-bisphosphate to 5-phospho-D-ribosyl alpha-1-diphosphate (PRPP).</text>
</comment>
<dbReference type="InterPro" id="IPR035902">
    <property type="entry name" value="Nuc_phospho_transferase"/>
</dbReference>
<dbReference type="SUPFAM" id="SSF52540">
    <property type="entry name" value="P-loop containing nucleoside triphosphate hydrolases"/>
    <property type="match status" value="1"/>
</dbReference>
<evidence type="ECO:0000256" key="7">
    <source>
        <dbReference type="ARBA" id="ARBA00022679"/>
    </source>
</evidence>
<evidence type="ECO:0000256" key="8">
    <source>
        <dbReference type="ARBA" id="ARBA00022741"/>
    </source>
</evidence>
<dbReference type="PANTHER" id="PTHR10515">
    <property type="entry name" value="THYMIDINE PHOSPHORYLASE"/>
    <property type="match status" value="1"/>
</dbReference>
<evidence type="ECO:0000313" key="13">
    <source>
        <dbReference type="EMBL" id="MFL9927290.1"/>
    </source>
</evidence>
<protein>
    <recommendedName>
        <fullName evidence="11">Ribose 1,5-bisphosphate phosphokinase PhnN</fullName>
        <ecNumber evidence="11">2.7.4.23</ecNumber>
    </recommendedName>
    <alternativeName>
        <fullName evidence="11">Ribose 1,5-bisphosphokinase</fullName>
    </alternativeName>
</protein>
<evidence type="ECO:0000313" key="14">
    <source>
        <dbReference type="Proteomes" id="UP001629246"/>
    </source>
</evidence>
<dbReference type="InterPro" id="IPR036320">
    <property type="entry name" value="Glycosyl_Trfase_fam3_N_dom_sf"/>
</dbReference>
<evidence type="ECO:0000256" key="11">
    <source>
        <dbReference type="HAMAP-Rule" id="MF_00836"/>
    </source>
</evidence>
<comment type="catalytic activity">
    <reaction evidence="10">
        <text>thymidine + phosphate = 2-deoxy-alpha-D-ribose 1-phosphate + thymine</text>
        <dbReference type="Rhea" id="RHEA:16037"/>
        <dbReference type="ChEBI" id="CHEBI:17748"/>
        <dbReference type="ChEBI" id="CHEBI:17821"/>
        <dbReference type="ChEBI" id="CHEBI:43474"/>
        <dbReference type="ChEBI" id="CHEBI:57259"/>
        <dbReference type="EC" id="2.4.2.4"/>
    </reaction>
</comment>
<keyword evidence="7 11" id="KW-0808">Transferase</keyword>
<evidence type="ECO:0000259" key="12">
    <source>
        <dbReference type="SMART" id="SM00941"/>
    </source>
</evidence>
<keyword evidence="6" id="KW-0328">Glycosyltransferase</keyword>
<dbReference type="RefSeq" id="WP_408160530.1">
    <property type="nucleotide sequence ID" value="NZ_JAQQFM010000013.1"/>
</dbReference>
<evidence type="ECO:0000256" key="5">
    <source>
        <dbReference type="ARBA" id="ARBA00008689"/>
    </source>
</evidence>
<comment type="similarity">
    <text evidence="4">In the N-terminal section; belongs to the ribose 1,5-bisphosphokinase family.</text>
</comment>
<dbReference type="NCBIfam" id="NF003338">
    <property type="entry name" value="PRK04350.1"/>
    <property type="match status" value="1"/>
</dbReference>
<dbReference type="EMBL" id="JAQQFM010000013">
    <property type="protein sequence ID" value="MFL9927290.1"/>
    <property type="molecule type" value="Genomic_DNA"/>
</dbReference>
<dbReference type="SUPFAM" id="SSF54680">
    <property type="entry name" value="Pyrimidine nucleoside phosphorylase C-terminal domain"/>
    <property type="match status" value="1"/>
</dbReference>
<comment type="catalytic activity">
    <reaction evidence="1 11">
        <text>alpha-D-ribose 1,5-bisphosphate + ATP = 5-phospho-alpha-D-ribose 1-diphosphate + ADP</text>
        <dbReference type="Rhea" id="RHEA:20109"/>
        <dbReference type="ChEBI" id="CHEBI:30616"/>
        <dbReference type="ChEBI" id="CHEBI:58017"/>
        <dbReference type="ChEBI" id="CHEBI:68688"/>
        <dbReference type="ChEBI" id="CHEBI:456216"/>
        <dbReference type="EC" id="2.7.4.23"/>
    </reaction>
</comment>
<sequence length="685" mass="72931">MSQARAATGTFFLVVGPSGAGKDTLIDGARRALASASYVFARRVITRPAGAPGEDHEAETPEGFAAREAAGEFLITWQAHGLHYGLPAELLSALACGRHVVANGSRATVDELGKRVPGLVVVEISAPPEVLAQRIAGRGREDHAQILARLQRQVDPIPPGILRQRVSNDSDAAAGIERFLSVLRDPVAVCVAHEAPADTGEEAVAFAPSAQWPAGTRLRLRSASGRLVDVRVHGWEAQASTQDRTWQEPWLALSPALMRKLDMQPGATVQALRIQPAGSRHFFTRKLRGDALKSHEYQAILQDAVDGRYNDTELTAWLVETTRSLDATETLALAEARSRIARRIVWDEPMVVDKHSLGGVPGSRITPIVVPIVAAYGLAMPKASSGAITSAAGTADTMALLAEVELSPEAVQRCVKQARACIAWNGRLNHSVIDDVMNRITRPYGLETAAWSVASILSKKVTAGVTHLVIDVPYGPYAKQDSLQQAQALCALFEQVGAGLGIQVRALATDGSRPIGRGIGPALEVRDIRQVLACDPDAPQDLREKALLFAGHILAFDPGVGDAEAGRRLATELLDSGAARRAMERIIEVQGPPRRLAQPSALSMTVEAQQDGVVGEIDGWAIAGLARDAGAPEFPEAGVDLLCRPGQPVRAGQALYRLHLGSARHKELVSARMRAGASLTVPVIA</sequence>
<dbReference type="InterPro" id="IPR000053">
    <property type="entry name" value="Thymidine/pyrmidine_PPase"/>
</dbReference>
<comment type="pathway">
    <text evidence="3 11">Metabolic intermediate biosynthesis; 5-phospho-alpha-D-ribose 1-diphosphate biosynthesis; 5-phospho-alpha-D-ribose 1-diphosphate from D-ribose 5-phosphate (route II): step 3/3.</text>
</comment>
<keyword evidence="8 11" id="KW-0547">Nucleotide-binding</keyword>
<keyword evidence="14" id="KW-1185">Reference proteome</keyword>
<evidence type="ECO:0000256" key="6">
    <source>
        <dbReference type="ARBA" id="ARBA00022676"/>
    </source>
</evidence>
<feature type="binding site" evidence="11">
    <location>
        <begin position="16"/>
        <end position="23"/>
    </location>
    <ligand>
        <name>ATP</name>
        <dbReference type="ChEBI" id="CHEBI:30616"/>
    </ligand>
</feature>
<dbReference type="EC" id="2.7.4.23" evidence="11"/>
<reference evidence="13 14" key="1">
    <citation type="journal article" date="2024" name="Chem. Sci.">
        <title>Discovery of megapolipeptins by genome mining of a Burkholderiales bacteria collection.</title>
        <authorList>
            <person name="Paulo B.S."/>
            <person name="Recchia M.J.J."/>
            <person name="Lee S."/>
            <person name="Fergusson C.H."/>
            <person name="Romanowski S.B."/>
            <person name="Hernandez A."/>
            <person name="Krull N."/>
            <person name="Liu D.Y."/>
            <person name="Cavanagh H."/>
            <person name="Bos A."/>
            <person name="Gray C.A."/>
            <person name="Murphy B.T."/>
            <person name="Linington R.G."/>
            <person name="Eustaquio A.S."/>
        </authorList>
    </citation>
    <scope>NUCLEOTIDE SEQUENCE [LARGE SCALE GENOMIC DNA]</scope>
    <source>
        <strain evidence="13 14">RL21-008-BIB-A</strain>
    </source>
</reference>
<dbReference type="Gene3D" id="3.40.50.300">
    <property type="entry name" value="P-loop containing nucleotide triphosphate hydrolases"/>
    <property type="match status" value="1"/>
</dbReference>
<feature type="domain" description="Pyrimidine nucleoside phosphorylase C-terminal" evidence="12">
    <location>
        <begin position="613"/>
        <end position="680"/>
    </location>
</feature>
<organism evidence="13 14">
    <name type="scientific">Herbaspirillum lusitanum</name>
    <dbReference type="NCBI Taxonomy" id="213312"/>
    <lineage>
        <taxon>Bacteria</taxon>
        <taxon>Pseudomonadati</taxon>
        <taxon>Pseudomonadota</taxon>
        <taxon>Betaproteobacteria</taxon>
        <taxon>Burkholderiales</taxon>
        <taxon>Oxalobacteraceae</taxon>
        <taxon>Herbaspirillum</taxon>
    </lineage>
</organism>
<keyword evidence="9 11" id="KW-0067">ATP-binding</keyword>
<dbReference type="NCBIfam" id="TIGR02322">
    <property type="entry name" value="phosphon_PhnN"/>
    <property type="match status" value="1"/>
</dbReference>
<proteinExistence type="inferred from homology"/>
<dbReference type="SUPFAM" id="SSF47648">
    <property type="entry name" value="Nucleoside phosphorylase/phosphoribosyltransferase N-terminal domain"/>
    <property type="match status" value="1"/>
</dbReference>
<dbReference type="InterPro" id="IPR036566">
    <property type="entry name" value="PYNP-like_C_sf"/>
</dbReference>
<dbReference type="InterPro" id="IPR000312">
    <property type="entry name" value="Glycosyl_Trfase_fam3"/>
</dbReference>
<evidence type="ECO:0000256" key="10">
    <source>
        <dbReference type="ARBA" id="ARBA00048550"/>
    </source>
</evidence>